<dbReference type="InterPro" id="IPR011991">
    <property type="entry name" value="ArsR-like_HTH"/>
</dbReference>
<organism evidence="5 6">
    <name type="scientific">Hungatella hathewayi</name>
    <dbReference type="NCBI Taxonomy" id="154046"/>
    <lineage>
        <taxon>Bacteria</taxon>
        <taxon>Bacillati</taxon>
        <taxon>Bacillota</taxon>
        <taxon>Clostridia</taxon>
        <taxon>Lachnospirales</taxon>
        <taxon>Lachnospiraceae</taxon>
        <taxon>Hungatella</taxon>
    </lineage>
</organism>
<evidence type="ECO:0000256" key="3">
    <source>
        <dbReference type="ARBA" id="ARBA00023163"/>
    </source>
</evidence>
<dbReference type="CDD" id="cd00090">
    <property type="entry name" value="HTH_ARSR"/>
    <property type="match status" value="1"/>
</dbReference>
<dbReference type="InterPro" id="IPR036388">
    <property type="entry name" value="WH-like_DNA-bd_sf"/>
</dbReference>
<proteinExistence type="predicted"/>
<evidence type="ECO:0000313" key="6">
    <source>
        <dbReference type="Proteomes" id="UP000095651"/>
    </source>
</evidence>
<protein>
    <submittedName>
        <fullName evidence="5">Transcriptional regulator</fullName>
    </submittedName>
</protein>
<keyword evidence="1" id="KW-0805">Transcription regulation</keyword>
<dbReference type="InterPro" id="IPR036390">
    <property type="entry name" value="WH_DNA-bd_sf"/>
</dbReference>
<dbReference type="PROSITE" id="PS51118">
    <property type="entry name" value="HTH_HXLR"/>
    <property type="match status" value="1"/>
</dbReference>
<evidence type="ECO:0000313" key="5">
    <source>
        <dbReference type="EMBL" id="CUO44673.1"/>
    </source>
</evidence>
<feature type="domain" description="HTH hxlR-type" evidence="4">
    <location>
        <begin position="12"/>
        <end position="111"/>
    </location>
</feature>
<evidence type="ECO:0000259" key="4">
    <source>
        <dbReference type="PROSITE" id="PS51118"/>
    </source>
</evidence>
<evidence type="ECO:0000256" key="2">
    <source>
        <dbReference type="ARBA" id="ARBA00023125"/>
    </source>
</evidence>
<dbReference type="PANTHER" id="PTHR33204">
    <property type="entry name" value="TRANSCRIPTIONAL REGULATOR, MARR FAMILY"/>
    <property type="match status" value="1"/>
</dbReference>
<dbReference type="InterPro" id="IPR002577">
    <property type="entry name" value="HTH_HxlR"/>
</dbReference>
<dbReference type="AlphaFoldDB" id="A0A174F367"/>
<dbReference type="GO" id="GO:0003677">
    <property type="term" value="F:DNA binding"/>
    <property type="evidence" value="ECO:0007669"/>
    <property type="project" value="UniProtKB-KW"/>
</dbReference>
<sequence length="113" mass="13322">MANQKKELFGVCPYVTSQKVLTGKWSMYILYLLSRGTLRFNELQRQMPENMTHATLSRQLKALEDEGLIIRKEYSQIPPKVEYSLSDIGKKFEKVLVTLEEWGNEYIEYMHTK</sequence>
<gene>
    <name evidence="5" type="primary">yybR_2</name>
    <name evidence="5" type="ORF">ERS852407_02855</name>
</gene>
<evidence type="ECO:0000256" key="1">
    <source>
        <dbReference type="ARBA" id="ARBA00023015"/>
    </source>
</evidence>
<name>A0A174F367_9FIRM</name>
<dbReference type="Proteomes" id="UP000095651">
    <property type="component" value="Unassembled WGS sequence"/>
</dbReference>
<keyword evidence="2" id="KW-0238">DNA-binding</keyword>
<dbReference type="RefSeq" id="WP_055656060.1">
    <property type="nucleotide sequence ID" value="NZ_CABIXC010000006.1"/>
</dbReference>
<dbReference type="PANTHER" id="PTHR33204:SF29">
    <property type="entry name" value="TRANSCRIPTIONAL REGULATOR"/>
    <property type="match status" value="1"/>
</dbReference>
<keyword evidence="3" id="KW-0804">Transcription</keyword>
<dbReference type="Gene3D" id="1.10.10.10">
    <property type="entry name" value="Winged helix-like DNA-binding domain superfamily/Winged helix DNA-binding domain"/>
    <property type="match status" value="1"/>
</dbReference>
<dbReference type="Pfam" id="PF01638">
    <property type="entry name" value="HxlR"/>
    <property type="match status" value="1"/>
</dbReference>
<dbReference type="SUPFAM" id="SSF46785">
    <property type="entry name" value="Winged helix' DNA-binding domain"/>
    <property type="match status" value="1"/>
</dbReference>
<reference evidence="5 6" key="1">
    <citation type="submission" date="2015-09" db="EMBL/GenBank/DDBJ databases">
        <authorList>
            <consortium name="Pathogen Informatics"/>
        </authorList>
    </citation>
    <scope>NUCLEOTIDE SEQUENCE [LARGE SCALE GENOMIC DNA]</scope>
    <source>
        <strain evidence="5 6">2789STDY5608850</strain>
    </source>
</reference>
<dbReference type="EMBL" id="CYZE01000006">
    <property type="protein sequence ID" value="CUO44673.1"/>
    <property type="molecule type" value="Genomic_DNA"/>
</dbReference>
<accession>A0A174F367</accession>